<protein>
    <submittedName>
        <fullName evidence="1">Uncharacterized protein</fullName>
    </submittedName>
</protein>
<dbReference type="AlphaFoldDB" id="A0A1H6FVZ0"/>
<evidence type="ECO:0000313" key="1">
    <source>
        <dbReference type="EMBL" id="SEH14947.1"/>
    </source>
</evidence>
<accession>A0A1H6FVZ0</accession>
<name>A0A1H6FVZ0_9EURY</name>
<dbReference type="EMBL" id="FNWL01000002">
    <property type="protein sequence ID" value="SEH14947.1"/>
    <property type="molecule type" value="Genomic_DNA"/>
</dbReference>
<proteinExistence type="predicted"/>
<sequence>MKHPRWRCQRCGERVYEHIEGGYQCHNCERWLEVSELEE</sequence>
<reference evidence="2" key="1">
    <citation type="submission" date="2016-10" db="EMBL/GenBank/DDBJ databases">
        <authorList>
            <person name="Varghese N."/>
            <person name="Submissions S."/>
        </authorList>
    </citation>
    <scope>NUCLEOTIDE SEQUENCE [LARGE SCALE GENOMIC DNA]</scope>
    <source>
        <strain evidence="2">CGMCC 1.8981</strain>
    </source>
</reference>
<keyword evidence="2" id="KW-1185">Reference proteome</keyword>
<gene>
    <name evidence="1" type="ORF">SAMN04487967_1845</name>
</gene>
<organism evidence="1 2">
    <name type="scientific">Natronorubrum sediminis</name>
    <dbReference type="NCBI Taxonomy" id="640943"/>
    <lineage>
        <taxon>Archaea</taxon>
        <taxon>Methanobacteriati</taxon>
        <taxon>Methanobacteriota</taxon>
        <taxon>Stenosarchaea group</taxon>
        <taxon>Halobacteria</taxon>
        <taxon>Halobacteriales</taxon>
        <taxon>Natrialbaceae</taxon>
        <taxon>Natronorubrum</taxon>
    </lineage>
</organism>
<evidence type="ECO:0000313" key="2">
    <source>
        <dbReference type="Proteomes" id="UP000199112"/>
    </source>
</evidence>
<dbReference type="Proteomes" id="UP000199112">
    <property type="component" value="Unassembled WGS sequence"/>
</dbReference>